<gene>
    <name evidence="1" type="ORF">CGOC_LOCUS13322</name>
</gene>
<proteinExistence type="predicted"/>
<dbReference type="EMBL" id="UYRV01130260">
    <property type="protein sequence ID" value="VDN36848.1"/>
    <property type="molecule type" value="Genomic_DNA"/>
</dbReference>
<dbReference type="Proteomes" id="UP000271889">
    <property type="component" value="Unassembled WGS sequence"/>
</dbReference>
<evidence type="ECO:0000313" key="1">
    <source>
        <dbReference type="EMBL" id="VDN36848.1"/>
    </source>
</evidence>
<protein>
    <submittedName>
        <fullName evidence="1">Uncharacterized protein</fullName>
    </submittedName>
</protein>
<keyword evidence="2" id="KW-1185">Reference proteome</keyword>
<name>A0A3P7NMI7_CYLGO</name>
<reference evidence="1 2" key="1">
    <citation type="submission" date="2018-11" db="EMBL/GenBank/DDBJ databases">
        <authorList>
            <consortium name="Pathogen Informatics"/>
        </authorList>
    </citation>
    <scope>NUCLEOTIDE SEQUENCE [LARGE SCALE GENOMIC DNA]</scope>
</reference>
<sequence>MPVKIRRPVGVPVRQPQPIIPKIIPIKQPYSVKVPEACPCPCVENVPQPCPVPSPVICQPQVADCCCCDCGTSGGCGGGTTCCCDCCCCPPTCCCPCVSH</sequence>
<accession>A0A3P7NMI7</accession>
<dbReference type="AlphaFoldDB" id="A0A3P7NMI7"/>
<evidence type="ECO:0000313" key="2">
    <source>
        <dbReference type="Proteomes" id="UP000271889"/>
    </source>
</evidence>
<organism evidence="1 2">
    <name type="scientific">Cylicostephanus goldi</name>
    <name type="common">Nematode worm</name>
    <dbReference type="NCBI Taxonomy" id="71465"/>
    <lineage>
        <taxon>Eukaryota</taxon>
        <taxon>Metazoa</taxon>
        <taxon>Ecdysozoa</taxon>
        <taxon>Nematoda</taxon>
        <taxon>Chromadorea</taxon>
        <taxon>Rhabditida</taxon>
        <taxon>Rhabditina</taxon>
        <taxon>Rhabditomorpha</taxon>
        <taxon>Strongyloidea</taxon>
        <taxon>Strongylidae</taxon>
        <taxon>Cylicostephanus</taxon>
    </lineage>
</organism>